<comment type="caution">
    <text evidence="1">The sequence shown here is derived from an EMBL/GenBank/DDBJ whole genome shotgun (WGS) entry which is preliminary data.</text>
</comment>
<keyword evidence="2" id="KW-1185">Reference proteome</keyword>
<dbReference type="RefSeq" id="WP_395246784.1">
    <property type="nucleotide sequence ID" value="NZ_JBINXA010000015.1"/>
</dbReference>
<evidence type="ECO:0000313" key="2">
    <source>
        <dbReference type="Proteomes" id="UP001609821"/>
    </source>
</evidence>
<reference evidence="1 2" key="1">
    <citation type="submission" date="2024-10" db="EMBL/GenBank/DDBJ databases">
        <title>Aeromonas and Pseudomonas from the Cagarras Archipelago, Rio de Janeiro, Brazil.</title>
        <authorList>
            <person name="Canellas A.L.B."/>
            <person name="Laport M.S."/>
        </authorList>
    </citation>
    <scope>NUCLEOTIDE SEQUENCE [LARGE SCALE GENOMIC DNA]</scope>
    <source>
        <strain evidence="1 2">CPF-4</strain>
    </source>
</reference>
<organism evidence="1 2">
    <name type="scientific">Pseudomonas kulmbachensis</name>
    <dbReference type="NCBI Taxonomy" id="3043408"/>
    <lineage>
        <taxon>Bacteria</taxon>
        <taxon>Pseudomonadati</taxon>
        <taxon>Pseudomonadota</taxon>
        <taxon>Gammaproteobacteria</taxon>
        <taxon>Pseudomonadales</taxon>
        <taxon>Pseudomonadaceae</taxon>
        <taxon>Pseudomonas</taxon>
    </lineage>
</organism>
<proteinExistence type="predicted"/>
<gene>
    <name evidence="1" type="ORF">ACHMWK_06435</name>
</gene>
<evidence type="ECO:0000313" key="1">
    <source>
        <dbReference type="EMBL" id="MFH6565605.1"/>
    </source>
</evidence>
<dbReference type="EMBL" id="JBINXB010000005">
    <property type="protein sequence ID" value="MFH6565605.1"/>
    <property type="molecule type" value="Genomic_DNA"/>
</dbReference>
<dbReference type="Proteomes" id="UP001609821">
    <property type="component" value="Unassembled WGS sequence"/>
</dbReference>
<protein>
    <submittedName>
        <fullName evidence="1">Uncharacterized protein</fullName>
    </submittedName>
</protein>
<name>A0ABW7LV94_9PSED</name>
<accession>A0ABW7LV94</accession>
<sequence>MSFRKATITKNNFCSILKDSMVLYEMSRDAKDSFTKDILSRQSILSTCFALEAVANSLLEMLPRKDRDDSEIERKPTLSKLAHVVFECSGNKIDSNSKEYDAISKLIKLRDAMAHPNVFVKEIEVFTEQGTHGIAFNHREKDDRSPKRKNYSVKGFLALDCPPNYFDHRDAKTALNMLVDFLNKYVLEWWKIEVKDIEIYFFDVSDVGLYGDMRMINMKEAEVFNRNSDLFDIKFISAHRLCLSTEIQYLNTK</sequence>